<gene>
    <name evidence="8" type="ORF">FAEPRAA2165_00928</name>
</gene>
<reference evidence="8" key="1">
    <citation type="submission" date="2009-08" db="EMBL/GenBank/DDBJ databases">
        <authorList>
            <person name="Weinstock G."/>
            <person name="Sodergren E."/>
            <person name="Clifton S."/>
            <person name="Fulton L."/>
            <person name="Fulton B."/>
            <person name="Courtney L."/>
            <person name="Fronick C."/>
            <person name="Harrison M."/>
            <person name="Strong C."/>
            <person name="Farmer C."/>
            <person name="Delahaunty K."/>
            <person name="Markovic C."/>
            <person name="Hall O."/>
            <person name="Minx P."/>
            <person name="Tomlinson C."/>
            <person name="Mitreva M."/>
            <person name="Nelson J."/>
            <person name="Hou S."/>
            <person name="Wollam A."/>
            <person name="Pepin K.H."/>
            <person name="Johnson M."/>
            <person name="Bhonagiri V."/>
            <person name="Nash W.E."/>
            <person name="Warren W."/>
            <person name="Chinwalla A."/>
            <person name="Mardis E.R."/>
            <person name="Wilson R.K."/>
        </authorList>
    </citation>
    <scope>NUCLEOTIDE SEQUENCE [LARGE SCALE GENOMIC DNA]</scope>
    <source>
        <strain evidence="8">A2-165</strain>
    </source>
</reference>
<dbReference type="InterPro" id="IPR020103">
    <property type="entry name" value="PsdUridine_synth_cat_dom_sf"/>
</dbReference>
<evidence type="ECO:0000256" key="2">
    <source>
        <dbReference type="ARBA" id="ARBA00010876"/>
    </source>
</evidence>
<protein>
    <recommendedName>
        <fullName evidence="4">RNA pseudouridylate synthase</fullName>
    </recommendedName>
    <alternativeName>
        <fullName evidence="5">RNA-uridine isomerase</fullName>
    </alternativeName>
</protein>
<feature type="domain" description="Pseudouridine synthase RsuA/RluA-like" evidence="7">
    <location>
        <begin position="129"/>
        <end position="287"/>
    </location>
</feature>
<keyword evidence="3 8" id="KW-0413">Isomerase</keyword>
<dbReference type="GO" id="GO:0140098">
    <property type="term" value="F:catalytic activity, acting on RNA"/>
    <property type="evidence" value="ECO:0007669"/>
    <property type="project" value="UniProtKB-ARBA"/>
</dbReference>
<dbReference type="GO" id="GO:0009982">
    <property type="term" value="F:pseudouridine synthase activity"/>
    <property type="evidence" value="ECO:0007669"/>
    <property type="project" value="InterPro"/>
</dbReference>
<dbReference type="PATRIC" id="fig|411483.3.peg.1032"/>
<proteinExistence type="inferred from homology"/>
<dbReference type="PROSITE" id="PS50889">
    <property type="entry name" value="S4"/>
    <property type="match status" value="1"/>
</dbReference>
<dbReference type="InterPro" id="IPR006145">
    <property type="entry name" value="PsdUridine_synth_RsuA/RluA"/>
</dbReference>
<dbReference type="GO" id="GO:0006396">
    <property type="term" value="P:RNA processing"/>
    <property type="evidence" value="ECO:0007669"/>
    <property type="project" value="UniProtKB-ARBA"/>
</dbReference>
<dbReference type="Gene3D" id="3.10.290.10">
    <property type="entry name" value="RNA-binding S4 domain"/>
    <property type="match status" value="1"/>
</dbReference>
<sequence>MHCLSLWERWICEAKTERACLSSNKRNDLMKQFTATANDEGVRLSRFVQSVTRDLPTSLLYKSFRNKRVKVNGKKGAPEDRLKAGDLIELYINDEFFPPEGAKPAARKPAPKKQQNQPKVTVIYEDENIAVLYKPTHLLCHSDRTGDANLVDAFTQYLAQKGEYDAGGENRFKPGICNRLDRGTEGLVIAAKSYAALRDMNEIIRTDLLKKEYYTITVGIPQSGRFTAWWEHDEKNNKVSIHAHQSQDERRKQIITDVDVLRTAGPFALCKIGLVTGRTHQIRAHLAYLGKPVLGDIKYGNRKMNERTGTRTQALCAVRISFLDIPEENSLRYLSGKVIKLKDPQIVKQFDALDKNKEGATSWQT</sequence>
<comment type="similarity">
    <text evidence="2">Belongs to the pseudouridine synthase RluA family.</text>
</comment>
<organism evidence="8 9">
    <name type="scientific">Faecalibacterium duncaniae (strain DSM 17677 / JCM 31915 / A2-165)</name>
    <name type="common">Faecalibacterium prausnitzii</name>
    <dbReference type="NCBI Taxonomy" id="411483"/>
    <lineage>
        <taxon>Bacteria</taxon>
        <taxon>Bacillati</taxon>
        <taxon>Bacillota</taxon>
        <taxon>Clostridia</taxon>
        <taxon>Eubacteriales</taxon>
        <taxon>Oscillospiraceae</taxon>
        <taxon>Faecalibacterium</taxon>
    </lineage>
</organism>
<dbReference type="Pfam" id="PF00849">
    <property type="entry name" value="PseudoU_synth_2"/>
    <property type="match status" value="1"/>
</dbReference>
<keyword evidence="6" id="KW-0694">RNA-binding</keyword>
<accession>C7H3R7</accession>
<dbReference type="STRING" id="411483.FAEPRAA2165_00928"/>
<dbReference type="AlphaFoldDB" id="C7H3R7"/>
<comment type="caution">
    <text evidence="8">The sequence shown here is derived from an EMBL/GenBank/DDBJ whole genome shotgun (WGS) entry which is preliminary data.</text>
</comment>
<dbReference type="PANTHER" id="PTHR21600:SF83">
    <property type="entry name" value="PSEUDOURIDYLATE SYNTHASE RPUSD4, MITOCHONDRIAL"/>
    <property type="match status" value="1"/>
</dbReference>
<name>C7H3R7_FAED2</name>
<evidence type="ECO:0000313" key="8">
    <source>
        <dbReference type="EMBL" id="EEU97501.1"/>
    </source>
</evidence>
<comment type="catalytic activity">
    <reaction evidence="1">
        <text>a uridine in RNA = a pseudouridine in RNA</text>
        <dbReference type="Rhea" id="RHEA:48348"/>
        <dbReference type="Rhea" id="RHEA-COMP:12068"/>
        <dbReference type="Rhea" id="RHEA-COMP:12069"/>
        <dbReference type="ChEBI" id="CHEBI:65314"/>
        <dbReference type="ChEBI" id="CHEBI:65315"/>
    </reaction>
</comment>
<dbReference type="Gene3D" id="3.30.2350.10">
    <property type="entry name" value="Pseudouridine synthase"/>
    <property type="match status" value="1"/>
</dbReference>
<dbReference type="HOGENOM" id="CLU_016902_1_0_9"/>
<evidence type="ECO:0000256" key="4">
    <source>
        <dbReference type="ARBA" id="ARBA00031870"/>
    </source>
</evidence>
<dbReference type="eggNOG" id="COG0564">
    <property type="taxonomic scope" value="Bacteria"/>
</dbReference>
<dbReference type="CDD" id="cd02869">
    <property type="entry name" value="PseudoU_synth_RluA_like"/>
    <property type="match status" value="1"/>
</dbReference>
<evidence type="ECO:0000259" key="7">
    <source>
        <dbReference type="Pfam" id="PF00849"/>
    </source>
</evidence>
<dbReference type="SUPFAM" id="SSF55120">
    <property type="entry name" value="Pseudouridine synthase"/>
    <property type="match status" value="1"/>
</dbReference>
<dbReference type="InterPro" id="IPR050188">
    <property type="entry name" value="RluA_PseudoU_synthase"/>
</dbReference>
<dbReference type="GO" id="GO:0003723">
    <property type="term" value="F:RNA binding"/>
    <property type="evidence" value="ECO:0007669"/>
    <property type="project" value="UniProtKB-KW"/>
</dbReference>
<dbReference type="Proteomes" id="UP000004619">
    <property type="component" value="Unassembled WGS sequence"/>
</dbReference>
<dbReference type="InterPro" id="IPR036986">
    <property type="entry name" value="S4_RNA-bd_sf"/>
</dbReference>
<evidence type="ECO:0000256" key="5">
    <source>
        <dbReference type="ARBA" id="ARBA00033164"/>
    </source>
</evidence>
<dbReference type="PANTHER" id="PTHR21600">
    <property type="entry name" value="MITOCHONDRIAL RNA PSEUDOURIDINE SYNTHASE"/>
    <property type="match status" value="1"/>
</dbReference>
<evidence type="ECO:0000256" key="1">
    <source>
        <dbReference type="ARBA" id="ARBA00000073"/>
    </source>
</evidence>
<evidence type="ECO:0000313" key="9">
    <source>
        <dbReference type="Proteomes" id="UP000004619"/>
    </source>
</evidence>
<evidence type="ECO:0000256" key="3">
    <source>
        <dbReference type="ARBA" id="ARBA00023235"/>
    </source>
</evidence>
<keyword evidence="9" id="KW-1185">Reference proteome</keyword>
<evidence type="ECO:0000256" key="6">
    <source>
        <dbReference type="PROSITE-ProRule" id="PRU00182"/>
    </source>
</evidence>
<dbReference type="EMBL" id="ACOP02000021">
    <property type="protein sequence ID" value="EEU97501.1"/>
    <property type="molecule type" value="Genomic_DNA"/>
</dbReference>
<dbReference type="GO" id="GO:0001522">
    <property type="term" value="P:pseudouridine synthesis"/>
    <property type="evidence" value="ECO:0007669"/>
    <property type="project" value="InterPro"/>
</dbReference>